<feature type="region of interest" description="Disordered" evidence="9">
    <location>
        <begin position="750"/>
        <end position="772"/>
    </location>
</feature>
<keyword evidence="8" id="KW-0863">Zinc-finger</keyword>
<keyword evidence="8" id="KW-0862">Zinc</keyword>
<evidence type="ECO:0000256" key="3">
    <source>
        <dbReference type="ARBA" id="ARBA00016464"/>
    </source>
</evidence>
<dbReference type="InterPro" id="IPR029435">
    <property type="entry name" value="TOPAZ1_dom"/>
</dbReference>
<evidence type="ECO:0000256" key="1">
    <source>
        <dbReference type="ARBA" id="ARBA00002132"/>
    </source>
</evidence>
<dbReference type="InterPro" id="IPR038952">
    <property type="entry name" value="TOPAZ1"/>
</dbReference>
<accession>A0A836CSM3</accession>
<dbReference type="GO" id="GO:0008270">
    <property type="term" value="F:zinc ion binding"/>
    <property type="evidence" value="ECO:0007669"/>
    <property type="project" value="UniProtKB-KW"/>
</dbReference>
<protein>
    <recommendedName>
        <fullName evidence="3">Protein TOPAZ1</fullName>
    </recommendedName>
    <alternativeName>
        <fullName evidence="7">Testis- and ovary-specific PAZ domain-containing protein 1</fullName>
    </alternativeName>
</protein>
<comment type="caution">
    <text evidence="11">The sequence shown here is derived from an EMBL/GenBank/DDBJ whole genome shotgun (WGS) entry which is preliminary data.</text>
</comment>
<sequence>MERDPKRSGVELEATRSFKATRQERRQDCNDENNLAYKPDGGCMHVPENSSKSKKENPRSLIDKTDPSNIPQLLQTEENLMRVSQLLLEENDSYLSKNNGMFSCLQSEKNKHSIEESSIGRKSRKRMKVSEKGNGMVIEMKFSNMCNKSELMLQGNQTGAEGKETETLEAKKSSLKVLRKVNNNTLSPMDPLLSLPETGKKTSPEHYANAVFQKAVEQLSKEETKNVSQPLGCTSMDPPEDYFKSMKNSLVKSLSDCFPIEKRSSREGLKNEAEESKYSCHRTIPMTGKRTWPCYSCARISAQCWKKASLPQSSRQDDFLRHQMNQTHLSDSKLMLQSSVTETNSASSSIEKLDSNLNCLPSVSTVEPTSVVIKEPIVNDDEKMKSEELSRSASEVVSNITEDTPLTNVTHNSTGSKKKDRGNLTKLNLMVASQDGQEASNSTGKTVHRKACITKQALVVPDLVKILNTGRLTNFKIPLLKNKTEKRKEINAKSSEREVYSPLELLDSLSGAEVRQSRTKENTVTVTSGPQSLSIQHSVIPVQASSDSFCSKNSCIIAPSFLKQGNNNKPSSHISASGHIISNKAAGSLTVENNTFSCDPGCIEKNPTFYSNEQEPFKAVSSEVSGRKMSKNFSEIKVGFPDILKAYEDDVLLIDVIQDDPDLFGVSSEGELSFPSEVPMISQEPNVAEEHQSADSKHMELPEKKEPSDHLRELPVPDPGSVKSEICASLSAASEIKHDSKDANISLGEVTHETSSNEKPGGLSEQTKSSDLDEKCRFSDKVAIREEKETISEVFRSDSKNTEIMVGECHLAALVSKPLCLPVPLPPLNLSTHQEDTLLNPWMNDFRLPGKHSLLKLQNPEICEIFKREKNLGVFQKPLGLIIPHRYCKFHFNTIRGCERSQCKFAHVPEQGDEKVCMDVFKKYISISELCLLQRAANMFMEYYRKFLPGIHFDLQVLNDLLNSLLKHCLLKEVFQIMNLCIMIKMLPALKILLKIFEYVATMKLRNAVPALIDMFCKLVEAGMVLDLEHFNYIVKLLYQVQASKQEITAVLEMKSRLRMRQFKKNWKCDLEAALNEIEHCKEKGDWTKLGNVYLNIKMSCEKFADFQRFCAYIAEILTKDCKEERPGVPFCEFAETVSKDLQNSEVDKTLLGRIGISAMYFYHKLLQWSKGRKVLDKLYELKIHFTSLKGLIGPEKLAPRCQIVNIAAEIFLKSGSLDGAIWVLRESEWIINTPVWPCDRLDVLNRHNLLCTIAHEILAKSLYRQTFEVLQNLPGFQNSQETVEVSQYSLLFNKLLDACIESNSLGMSSSVAEFMISKSIPIDFSFLRRLITSLGRSCLWLKARAHYKSALSLGCYPPLEGNLYRKLLLIPSYLSEIEMLLAIEIFLVSNASSIQSPGTSTQMLQIVLKRSEENKSRSKDDYQAAVERLIMAARISDPKLFIKHMTVNVNKEQVYSLEHCSALKWLKENMKWAGKLCQAFLAAHGILAVHVEPTSLIRKQTRTPCTGVCTKSRPLDHQRSPSVTVEVENFPKDSVHLSLSIEHVQSLNTNVHSQPLKEAKRTSDRPIKWDKSYYSFTGFKDPDEDLEQVWRTETTLTSWLDNNGKSAVKKLKNSLPLRKELDRLKDELSHQLQLSDIRWQRSWGIAHRCSQLHSLGRLAQQNLETLKNAKGCTIIFTDRSGMSAVGHVMLGTMDVHHHWTKLFERLPSYFDLQRRLAHLEDQISYLLGGIQVVYIEELQPVLTLEEYYSLLDMFYNRLLKSRIPFHPRSLRGLQMILNSDRYAPSLHELGHFNIPVLCDPANLQWFILTKAQQARENMKRKEELKVIEDELMQASTKKFSLEKFYKEPSVSSIQMVDCCKRLLEQSLPYLQGMHLCVSHFYSVMQDGDLCIPWNWKNGEAIK</sequence>
<dbReference type="GO" id="GO:0005829">
    <property type="term" value="C:cytosol"/>
    <property type="evidence" value="ECO:0007669"/>
    <property type="project" value="UniProtKB-SubCell"/>
</dbReference>
<feature type="domain" description="C3H1-type" evidence="10">
    <location>
        <begin position="887"/>
        <end position="910"/>
    </location>
</feature>
<evidence type="ECO:0000313" key="12">
    <source>
        <dbReference type="Proteomes" id="UP000664991"/>
    </source>
</evidence>
<dbReference type="InterPro" id="IPR027989">
    <property type="entry name" value="DUF4461"/>
</dbReference>
<dbReference type="PANTHER" id="PTHR35671">
    <property type="entry name" value="PROTEIN TOPAZ1"/>
    <property type="match status" value="1"/>
</dbReference>
<evidence type="ECO:0000256" key="5">
    <source>
        <dbReference type="ARBA" id="ARBA00022782"/>
    </source>
</evidence>
<proteinExistence type="predicted"/>
<feature type="zinc finger region" description="C3H1-type" evidence="8">
    <location>
        <begin position="887"/>
        <end position="910"/>
    </location>
</feature>
<comment type="function">
    <text evidence="1">Important for normal spermatogenesis and male fertility. Specifically required for progression to the post-meiotic stages of spermatocyte development. Seems to be necessary for normal expression levels of a number of testis-expressed gene transcripts, although its role in this process is unclear.</text>
</comment>
<feature type="region of interest" description="Disordered" evidence="9">
    <location>
        <begin position="1"/>
        <end position="68"/>
    </location>
</feature>
<evidence type="ECO:0000256" key="8">
    <source>
        <dbReference type="PROSITE-ProRule" id="PRU00723"/>
    </source>
</evidence>
<evidence type="ECO:0000256" key="7">
    <source>
        <dbReference type="ARBA" id="ARBA00031943"/>
    </source>
</evidence>
<evidence type="ECO:0000256" key="2">
    <source>
        <dbReference type="ARBA" id="ARBA00004514"/>
    </source>
</evidence>
<dbReference type="Pfam" id="PF14688">
    <property type="entry name" value="DUF4461"/>
    <property type="match status" value="1"/>
</dbReference>
<comment type="subcellular location">
    <subcellularLocation>
        <location evidence="2">Cytoplasm</location>
        <location evidence="2">Cytosol</location>
    </subcellularLocation>
</comment>
<gene>
    <name evidence="11" type="ORF">JEQ12_008246</name>
</gene>
<dbReference type="EMBL" id="JAEMGP010000019">
    <property type="protein sequence ID" value="KAG5197517.1"/>
    <property type="molecule type" value="Genomic_DNA"/>
</dbReference>
<feature type="compositionally biased region" description="Basic and acidic residues" evidence="9">
    <location>
        <begin position="51"/>
        <end position="66"/>
    </location>
</feature>
<feature type="compositionally biased region" description="Basic and acidic residues" evidence="9">
    <location>
        <begin position="1"/>
        <end position="29"/>
    </location>
</feature>
<keyword evidence="6" id="KW-0744">Spermatogenesis</keyword>
<feature type="region of interest" description="Disordered" evidence="9">
    <location>
        <begin position="685"/>
        <end position="719"/>
    </location>
</feature>
<dbReference type="InterPro" id="IPR000571">
    <property type="entry name" value="Znf_CCCH"/>
</dbReference>
<evidence type="ECO:0000256" key="6">
    <source>
        <dbReference type="ARBA" id="ARBA00022871"/>
    </source>
</evidence>
<reference evidence="11 12" key="1">
    <citation type="submission" date="2020-12" db="EMBL/GenBank/DDBJ databases">
        <title>De novo assembly of Tibetan sheep genome.</title>
        <authorList>
            <person name="Li X."/>
        </authorList>
    </citation>
    <scope>NUCLEOTIDE SEQUENCE [LARGE SCALE GENOMIC DNA]</scope>
    <source>
        <tissue evidence="11">Heart</tissue>
    </source>
</reference>
<evidence type="ECO:0000256" key="4">
    <source>
        <dbReference type="ARBA" id="ARBA00022490"/>
    </source>
</evidence>
<evidence type="ECO:0000259" key="10">
    <source>
        <dbReference type="PROSITE" id="PS50103"/>
    </source>
</evidence>
<dbReference type="Proteomes" id="UP000664991">
    <property type="component" value="Unassembled WGS sequence"/>
</dbReference>
<dbReference type="Pfam" id="PF14669">
    <property type="entry name" value="Asp_Glu_race_2"/>
    <property type="match status" value="1"/>
</dbReference>
<name>A0A836CSM3_SHEEP</name>
<feature type="compositionally biased region" description="Basic and acidic residues" evidence="9">
    <location>
        <begin position="688"/>
        <end position="715"/>
    </location>
</feature>
<keyword evidence="5" id="KW-0221">Differentiation</keyword>
<keyword evidence="4" id="KW-0963">Cytoplasm</keyword>
<dbReference type="PANTHER" id="PTHR35671:SF1">
    <property type="entry name" value="PROTEIN TOPAZ1"/>
    <property type="match status" value="1"/>
</dbReference>
<dbReference type="GO" id="GO:0048137">
    <property type="term" value="P:spermatocyte division"/>
    <property type="evidence" value="ECO:0007669"/>
    <property type="project" value="TreeGrafter"/>
</dbReference>
<evidence type="ECO:0000313" key="11">
    <source>
        <dbReference type="EMBL" id="KAG5197517.1"/>
    </source>
</evidence>
<feature type="compositionally biased region" description="Polar residues" evidence="9">
    <location>
        <begin position="757"/>
        <end position="767"/>
    </location>
</feature>
<dbReference type="PROSITE" id="PS50103">
    <property type="entry name" value="ZF_C3H1"/>
    <property type="match status" value="1"/>
</dbReference>
<organism evidence="11 12">
    <name type="scientific">Ovis aries</name>
    <name type="common">Sheep</name>
    <dbReference type="NCBI Taxonomy" id="9940"/>
    <lineage>
        <taxon>Eukaryota</taxon>
        <taxon>Metazoa</taxon>
        <taxon>Chordata</taxon>
        <taxon>Craniata</taxon>
        <taxon>Vertebrata</taxon>
        <taxon>Euteleostomi</taxon>
        <taxon>Mammalia</taxon>
        <taxon>Eutheria</taxon>
        <taxon>Laurasiatheria</taxon>
        <taxon>Artiodactyla</taxon>
        <taxon>Ruminantia</taxon>
        <taxon>Pecora</taxon>
        <taxon>Bovidae</taxon>
        <taxon>Caprinae</taxon>
        <taxon>Ovis</taxon>
    </lineage>
</organism>
<keyword evidence="8" id="KW-0479">Metal-binding</keyword>
<evidence type="ECO:0000256" key="9">
    <source>
        <dbReference type="SAM" id="MobiDB-lite"/>
    </source>
</evidence>
<dbReference type="GO" id="GO:0030154">
    <property type="term" value="P:cell differentiation"/>
    <property type="evidence" value="ECO:0007669"/>
    <property type="project" value="UniProtKB-KW"/>
</dbReference>